<dbReference type="Proteomes" id="UP000289738">
    <property type="component" value="Chromosome B01"/>
</dbReference>
<organism evidence="2 3">
    <name type="scientific">Arachis hypogaea</name>
    <name type="common">Peanut</name>
    <dbReference type="NCBI Taxonomy" id="3818"/>
    <lineage>
        <taxon>Eukaryota</taxon>
        <taxon>Viridiplantae</taxon>
        <taxon>Streptophyta</taxon>
        <taxon>Embryophyta</taxon>
        <taxon>Tracheophyta</taxon>
        <taxon>Spermatophyta</taxon>
        <taxon>Magnoliopsida</taxon>
        <taxon>eudicotyledons</taxon>
        <taxon>Gunneridae</taxon>
        <taxon>Pentapetalae</taxon>
        <taxon>rosids</taxon>
        <taxon>fabids</taxon>
        <taxon>Fabales</taxon>
        <taxon>Fabaceae</taxon>
        <taxon>Papilionoideae</taxon>
        <taxon>50 kb inversion clade</taxon>
        <taxon>dalbergioids sensu lato</taxon>
        <taxon>Dalbergieae</taxon>
        <taxon>Pterocarpus clade</taxon>
        <taxon>Arachis</taxon>
    </lineage>
</organism>
<dbReference type="GO" id="GO:0010073">
    <property type="term" value="P:meristem maintenance"/>
    <property type="evidence" value="ECO:0007669"/>
    <property type="project" value="InterPro"/>
</dbReference>
<keyword evidence="3" id="KW-1185">Reference proteome</keyword>
<dbReference type="InterPro" id="IPR044824">
    <property type="entry name" value="MAIN-like"/>
</dbReference>
<evidence type="ECO:0000313" key="2">
    <source>
        <dbReference type="EMBL" id="RYR29877.1"/>
    </source>
</evidence>
<dbReference type="Pfam" id="PF10536">
    <property type="entry name" value="PMD"/>
    <property type="match status" value="1"/>
</dbReference>
<evidence type="ECO:0000313" key="3">
    <source>
        <dbReference type="Proteomes" id="UP000289738"/>
    </source>
</evidence>
<sequence>MMAHQAENDGDINRLNETTHFAEAADFKLLGARPPVAAQQAEQRKESFTLKLVWRRDRVRQIPPTDDPETLRQYARYYIMLLIGGYLMTDDSDNLVHLHWLPLFRDFEKCRAFSWGSAVLTWTYQSLCSVAQQGIMDIAGCTPLLMSWIYQRFF</sequence>
<evidence type="ECO:0000259" key="1">
    <source>
        <dbReference type="Pfam" id="PF10536"/>
    </source>
</evidence>
<dbReference type="AlphaFoldDB" id="A0A445ATY0"/>
<proteinExistence type="predicted"/>
<dbReference type="PANTHER" id="PTHR46033:SF8">
    <property type="entry name" value="PROTEIN MAINTENANCE OF MERISTEMS-LIKE"/>
    <property type="match status" value="1"/>
</dbReference>
<dbReference type="EMBL" id="SDMP01000011">
    <property type="protein sequence ID" value="RYR29877.1"/>
    <property type="molecule type" value="Genomic_DNA"/>
</dbReference>
<accession>A0A445ATY0</accession>
<gene>
    <name evidence="2" type="ORF">Ahy_B01g054472</name>
</gene>
<protein>
    <recommendedName>
        <fullName evidence="1">Aminotransferase-like plant mobile domain-containing protein</fullName>
    </recommendedName>
</protein>
<dbReference type="PANTHER" id="PTHR46033">
    <property type="entry name" value="PROTEIN MAIN-LIKE 2"/>
    <property type="match status" value="1"/>
</dbReference>
<reference evidence="2 3" key="1">
    <citation type="submission" date="2019-01" db="EMBL/GenBank/DDBJ databases">
        <title>Sequencing of cultivated peanut Arachis hypogaea provides insights into genome evolution and oil improvement.</title>
        <authorList>
            <person name="Chen X."/>
        </authorList>
    </citation>
    <scope>NUCLEOTIDE SEQUENCE [LARGE SCALE GENOMIC DNA]</scope>
    <source>
        <strain evidence="3">cv. Fuhuasheng</strain>
        <tissue evidence="2">Leaves</tissue>
    </source>
</reference>
<feature type="domain" description="Aminotransferase-like plant mobile" evidence="1">
    <location>
        <begin position="46"/>
        <end position="153"/>
    </location>
</feature>
<name>A0A445ATY0_ARAHY</name>
<comment type="caution">
    <text evidence="2">The sequence shown here is derived from an EMBL/GenBank/DDBJ whole genome shotgun (WGS) entry which is preliminary data.</text>
</comment>
<dbReference type="InterPro" id="IPR019557">
    <property type="entry name" value="AminoTfrase-like_pln_mobile"/>
</dbReference>